<proteinExistence type="predicted"/>
<accession>A0A095SWL3</accession>
<dbReference type="OrthoDB" id="1448668at2"/>
<keyword evidence="3" id="KW-1185">Reference proteome</keyword>
<reference evidence="2 3" key="1">
    <citation type="submission" date="2014-09" db="EMBL/GenBank/DDBJ databases">
        <title>Whole Genome Shotgun of Flavobacterium aquatile LMG 4008.</title>
        <authorList>
            <person name="Gale A.N."/>
            <person name="Pipes S.E."/>
            <person name="Newman J.D."/>
        </authorList>
    </citation>
    <scope>NUCLEOTIDE SEQUENCE [LARGE SCALE GENOMIC DNA]</scope>
    <source>
        <strain evidence="2 3">LMG 4008</strain>
    </source>
</reference>
<feature type="transmembrane region" description="Helical" evidence="1">
    <location>
        <begin position="54"/>
        <end position="77"/>
    </location>
</feature>
<dbReference type="RefSeq" id="WP_035124878.1">
    <property type="nucleotide sequence ID" value="NZ_JRHH01000002.1"/>
</dbReference>
<feature type="transmembrane region" description="Helical" evidence="1">
    <location>
        <begin position="139"/>
        <end position="160"/>
    </location>
</feature>
<evidence type="ECO:0000313" key="2">
    <source>
        <dbReference type="EMBL" id="KGD68967.1"/>
    </source>
</evidence>
<dbReference type="Proteomes" id="UP000029554">
    <property type="component" value="Unassembled WGS sequence"/>
</dbReference>
<sequence>MRKLNILKTILDLFWIFSLIAAIGIVIFLPFYLFSSDMDIAVKIKGQEIPNQNAFTKIIVFINVVSALIFLYSIYLLRKVVGLFQKREIFKTEVVKLFNLIGKLIVISSIISNVSVFIYNMVERNNVGLSIDFGSYDSFLISVSIGLFFMVISEIFKIAMNIKEESELII</sequence>
<dbReference type="Pfam" id="PF11188">
    <property type="entry name" value="DUF2975"/>
    <property type="match status" value="1"/>
</dbReference>
<dbReference type="EMBL" id="JRHH01000002">
    <property type="protein sequence ID" value="KGD68967.1"/>
    <property type="molecule type" value="Genomic_DNA"/>
</dbReference>
<evidence type="ECO:0000256" key="1">
    <source>
        <dbReference type="SAM" id="Phobius"/>
    </source>
</evidence>
<dbReference type="InterPro" id="IPR021354">
    <property type="entry name" value="DUF2975"/>
</dbReference>
<gene>
    <name evidence="2" type="ORF">LG45_04825</name>
</gene>
<dbReference type="eggNOG" id="ENOG5032VD8">
    <property type="taxonomic scope" value="Bacteria"/>
</dbReference>
<comment type="caution">
    <text evidence="2">The sequence shown here is derived from an EMBL/GenBank/DDBJ whole genome shotgun (WGS) entry which is preliminary data.</text>
</comment>
<feature type="transmembrane region" description="Helical" evidence="1">
    <location>
        <begin position="97"/>
        <end position="119"/>
    </location>
</feature>
<protein>
    <recommendedName>
        <fullName evidence="4">DUF2975 domain-containing protein</fullName>
    </recommendedName>
</protein>
<organism evidence="2 3">
    <name type="scientific">Flavobacterium aquatile LMG 4008 = ATCC 11947</name>
    <dbReference type="NCBI Taxonomy" id="1453498"/>
    <lineage>
        <taxon>Bacteria</taxon>
        <taxon>Pseudomonadati</taxon>
        <taxon>Bacteroidota</taxon>
        <taxon>Flavobacteriia</taxon>
        <taxon>Flavobacteriales</taxon>
        <taxon>Flavobacteriaceae</taxon>
        <taxon>Flavobacterium</taxon>
    </lineage>
</organism>
<evidence type="ECO:0008006" key="4">
    <source>
        <dbReference type="Google" id="ProtNLM"/>
    </source>
</evidence>
<keyword evidence="1" id="KW-0812">Transmembrane</keyword>
<dbReference type="AlphaFoldDB" id="A0A095SWL3"/>
<keyword evidence="1" id="KW-1133">Transmembrane helix</keyword>
<evidence type="ECO:0000313" key="3">
    <source>
        <dbReference type="Proteomes" id="UP000029554"/>
    </source>
</evidence>
<name>A0A095SWL3_9FLAO</name>
<feature type="transmembrane region" description="Helical" evidence="1">
    <location>
        <begin position="12"/>
        <end position="34"/>
    </location>
</feature>
<keyword evidence="1" id="KW-0472">Membrane</keyword>
<dbReference type="STRING" id="1453498.LG45_04825"/>